<comment type="cofactor">
    <cofactor evidence="3">
        <name>Mg(2+)</name>
        <dbReference type="ChEBI" id="CHEBI:18420"/>
    </cofactor>
</comment>
<dbReference type="EC" id="4.1.1.36" evidence="3"/>
<feature type="region of interest" description="Phosphopantothenoylcysteine decarboxylase" evidence="3">
    <location>
        <begin position="1"/>
        <end position="206"/>
    </location>
</feature>
<evidence type="ECO:0000313" key="7">
    <source>
        <dbReference type="EMBL" id="AXG99170.1"/>
    </source>
</evidence>
<evidence type="ECO:0000256" key="4">
    <source>
        <dbReference type="RuleBase" id="RU364078"/>
    </source>
</evidence>
<keyword evidence="3 4" id="KW-0436">Ligase</keyword>
<evidence type="ECO:0000259" key="6">
    <source>
        <dbReference type="Pfam" id="PF04127"/>
    </source>
</evidence>
<dbReference type="Gene3D" id="3.40.50.10300">
    <property type="entry name" value="CoaB-like"/>
    <property type="match status" value="1"/>
</dbReference>
<organism evidence="7 8">
    <name type="scientific">Deinococcus wulumuqiensis</name>
    <dbReference type="NCBI Taxonomy" id="980427"/>
    <lineage>
        <taxon>Bacteria</taxon>
        <taxon>Thermotogati</taxon>
        <taxon>Deinococcota</taxon>
        <taxon>Deinococci</taxon>
        <taxon>Deinococcales</taxon>
        <taxon>Deinococcaceae</taxon>
        <taxon>Deinococcus</taxon>
    </lineage>
</organism>
<dbReference type="InterPro" id="IPR036551">
    <property type="entry name" value="Flavin_trans-like"/>
</dbReference>
<keyword evidence="2 3" id="KW-0456">Lyase</keyword>
<evidence type="ECO:0000313" key="8">
    <source>
        <dbReference type="Proteomes" id="UP000253744"/>
    </source>
</evidence>
<evidence type="ECO:0000259" key="5">
    <source>
        <dbReference type="Pfam" id="PF02441"/>
    </source>
</evidence>
<dbReference type="GO" id="GO:0004632">
    <property type="term" value="F:phosphopantothenate--cysteine ligase activity"/>
    <property type="evidence" value="ECO:0007669"/>
    <property type="project" value="UniProtKB-UniRule"/>
</dbReference>
<dbReference type="HAMAP" id="MF_02225">
    <property type="entry name" value="CoaBC"/>
    <property type="match status" value="1"/>
</dbReference>
<comment type="similarity">
    <text evidence="3 4">In the C-terminal section; belongs to the PPC synthetase family.</text>
</comment>
<accession>A0A345IHJ8</accession>
<dbReference type="EMBL" id="CP031158">
    <property type="protein sequence ID" value="AXG99170.1"/>
    <property type="molecule type" value="Genomic_DNA"/>
</dbReference>
<feature type="binding site" evidence="3">
    <location>
        <position position="305"/>
    </location>
    <ligand>
        <name>CTP</name>
        <dbReference type="ChEBI" id="CHEBI:37563"/>
    </ligand>
</feature>
<comment type="function">
    <text evidence="3">Catalyzes two sequential steps in the biosynthesis of coenzyme A. In the first step cysteine is conjugated to 4'-phosphopantothenate to form 4-phosphopantothenoylcysteine. In the second step the latter compound is decarboxylated to form 4'-phosphopantotheine.</text>
</comment>
<feature type="domain" description="DNA/pantothenate metabolism flavoprotein C-terminal" evidence="6">
    <location>
        <begin position="202"/>
        <end position="413"/>
    </location>
</feature>
<dbReference type="InterPro" id="IPR005252">
    <property type="entry name" value="CoaBC"/>
</dbReference>
<comment type="caution">
    <text evidence="3">Lacks conserved residue(s) required for the propagation of feature annotation.</text>
</comment>
<feature type="region of interest" description="Phosphopantothenate--cysteine ligase" evidence="3">
    <location>
        <begin position="207"/>
        <end position="425"/>
    </location>
</feature>
<feature type="domain" description="Flavoprotein" evidence="5">
    <location>
        <begin position="14"/>
        <end position="186"/>
    </location>
</feature>
<dbReference type="InterPro" id="IPR035929">
    <property type="entry name" value="CoaB-like_sf"/>
</dbReference>
<feature type="binding site" evidence="3">
    <location>
        <position position="295"/>
    </location>
    <ligand>
        <name>CTP</name>
        <dbReference type="ChEBI" id="CHEBI:37563"/>
    </ligand>
</feature>
<dbReference type="EC" id="6.3.2.5" evidence="3"/>
<comment type="pathway">
    <text evidence="3 4">Cofactor biosynthesis; coenzyme A biosynthesis; CoA from (R)-pantothenate: step 2/5.</text>
</comment>
<dbReference type="SUPFAM" id="SSF52507">
    <property type="entry name" value="Homo-oligomeric flavin-containing Cys decarboxylases, HFCD"/>
    <property type="match status" value="1"/>
</dbReference>
<dbReference type="Proteomes" id="UP000253744">
    <property type="component" value="Chromosome"/>
</dbReference>
<dbReference type="Gene3D" id="3.40.50.1950">
    <property type="entry name" value="Flavin prenyltransferase-like"/>
    <property type="match status" value="1"/>
</dbReference>
<dbReference type="GO" id="GO:0015941">
    <property type="term" value="P:pantothenate catabolic process"/>
    <property type="evidence" value="ECO:0007669"/>
    <property type="project" value="InterPro"/>
</dbReference>
<dbReference type="GO" id="GO:0015937">
    <property type="term" value="P:coenzyme A biosynthetic process"/>
    <property type="evidence" value="ECO:0007669"/>
    <property type="project" value="UniProtKB-UniRule"/>
</dbReference>
<dbReference type="GO" id="GO:0010181">
    <property type="term" value="F:FMN binding"/>
    <property type="evidence" value="ECO:0007669"/>
    <property type="project" value="UniProtKB-UniRule"/>
</dbReference>
<evidence type="ECO:0000256" key="3">
    <source>
        <dbReference type="HAMAP-Rule" id="MF_02225"/>
    </source>
</evidence>
<keyword evidence="3" id="KW-0460">Magnesium</keyword>
<dbReference type="UniPathway" id="UPA00241">
    <property type="reaction ID" value="UER00353"/>
</dbReference>
<dbReference type="NCBIfam" id="TIGR00521">
    <property type="entry name" value="coaBC_dfp"/>
    <property type="match status" value="1"/>
</dbReference>
<dbReference type="SUPFAM" id="SSF102645">
    <property type="entry name" value="CoaB-like"/>
    <property type="match status" value="1"/>
</dbReference>
<dbReference type="InterPro" id="IPR007085">
    <property type="entry name" value="DNA/pantothenate-metab_flavo_C"/>
</dbReference>
<keyword evidence="1 3" id="KW-0210">Decarboxylase</keyword>
<gene>
    <name evidence="3 7" type="primary">coaBC</name>
    <name evidence="7" type="ORF">DVJ83_08355</name>
</gene>
<protein>
    <recommendedName>
        <fullName evidence="3">Coenzyme A biosynthesis bifunctional protein CoaBC</fullName>
    </recommendedName>
    <alternativeName>
        <fullName evidence="3">DNA/pantothenate metabolism flavoprotein</fullName>
    </alternativeName>
    <alternativeName>
        <fullName evidence="3">Phosphopantothenoylcysteine synthetase/decarboxylase</fullName>
        <shortName evidence="3">PPCS-PPCDC</shortName>
    </alternativeName>
    <domain>
        <recommendedName>
            <fullName evidence="3">Phosphopantothenoylcysteine decarboxylase</fullName>
            <shortName evidence="3">PPC decarboxylase</shortName>
            <shortName evidence="3">PPC-DC</shortName>
            <ecNumber evidence="3">4.1.1.36</ecNumber>
        </recommendedName>
        <alternativeName>
            <fullName evidence="3">CoaC</fullName>
        </alternativeName>
    </domain>
    <domain>
        <recommendedName>
            <fullName evidence="3">Phosphopantothenate--cysteine ligase</fullName>
            <ecNumber evidence="3">6.3.2.5</ecNumber>
        </recommendedName>
        <alternativeName>
            <fullName evidence="3">CoaB</fullName>
        </alternativeName>
        <alternativeName>
            <fullName evidence="3">Phosphopantothenoylcysteine synthetase</fullName>
            <shortName evidence="3">PPC synthetase</shortName>
            <shortName evidence="3">PPC-S</shortName>
        </alternativeName>
    </domain>
</protein>
<evidence type="ECO:0000256" key="1">
    <source>
        <dbReference type="ARBA" id="ARBA00022793"/>
    </source>
</evidence>
<keyword evidence="3 4" id="KW-0285">Flavoprotein</keyword>
<feature type="binding site" evidence="3">
    <location>
        <begin position="321"/>
        <end position="324"/>
    </location>
    <ligand>
        <name>CTP</name>
        <dbReference type="ChEBI" id="CHEBI:37563"/>
    </ligand>
</feature>
<dbReference type="RefSeq" id="WP_114672037.1">
    <property type="nucleotide sequence ID" value="NZ_CP031158.1"/>
</dbReference>
<dbReference type="PANTHER" id="PTHR14359">
    <property type="entry name" value="HOMO-OLIGOMERIC FLAVIN CONTAINING CYS DECARBOXYLASE FAMILY"/>
    <property type="match status" value="1"/>
</dbReference>
<dbReference type="PANTHER" id="PTHR14359:SF6">
    <property type="entry name" value="PHOSPHOPANTOTHENOYLCYSTEINE DECARBOXYLASE"/>
    <property type="match status" value="1"/>
</dbReference>
<dbReference type="GO" id="GO:0071513">
    <property type="term" value="C:phosphopantothenoylcysteine decarboxylase complex"/>
    <property type="evidence" value="ECO:0007669"/>
    <property type="project" value="TreeGrafter"/>
</dbReference>
<keyword evidence="3" id="KW-0479">Metal-binding</keyword>
<comment type="catalytic activity">
    <reaction evidence="3 4">
        <text>(R)-4'-phosphopantothenate + L-cysteine + CTP = N-[(R)-4-phosphopantothenoyl]-L-cysteine + CMP + diphosphate + H(+)</text>
        <dbReference type="Rhea" id="RHEA:19397"/>
        <dbReference type="ChEBI" id="CHEBI:10986"/>
        <dbReference type="ChEBI" id="CHEBI:15378"/>
        <dbReference type="ChEBI" id="CHEBI:33019"/>
        <dbReference type="ChEBI" id="CHEBI:35235"/>
        <dbReference type="ChEBI" id="CHEBI:37563"/>
        <dbReference type="ChEBI" id="CHEBI:59458"/>
        <dbReference type="ChEBI" id="CHEBI:60377"/>
        <dbReference type="EC" id="6.3.2.5"/>
    </reaction>
</comment>
<comment type="pathway">
    <text evidence="3 4">Cofactor biosynthesis; coenzyme A biosynthesis; CoA from (R)-pantothenate: step 3/5.</text>
</comment>
<dbReference type="STRING" id="1288484.GCA_000348665_02028"/>
<feature type="binding site" evidence="3">
    <location>
        <position position="356"/>
    </location>
    <ligand>
        <name>CTP</name>
        <dbReference type="ChEBI" id="CHEBI:37563"/>
    </ligand>
</feature>
<dbReference type="KEGG" id="dwu:DVJ83_08355"/>
<dbReference type="GO" id="GO:0004633">
    <property type="term" value="F:phosphopantothenoylcysteine decarboxylase activity"/>
    <property type="evidence" value="ECO:0007669"/>
    <property type="project" value="UniProtKB-UniRule"/>
</dbReference>
<evidence type="ECO:0000256" key="2">
    <source>
        <dbReference type="ARBA" id="ARBA00023239"/>
    </source>
</evidence>
<dbReference type="Pfam" id="PF02441">
    <property type="entry name" value="Flavoprotein"/>
    <property type="match status" value="1"/>
</dbReference>
<comment type="function">
    <text evidence="4">Catalyzes two steps in the biosynthesis of coenzyme A. In the first step cysteine is conjugated to 4'-phosphopantothenate to form 4-phosphopantothenoylcysteine, in the latter compound is decarboxylated to form 4'-phosphopantotheine.</text>
</comment>
<comment type="cofactor">
    <cofactor evidence="3">
        <name>FMN</name>
        <dbReference type="ChEBI" id="CHEBI:58210"/>
    </cofactor>
    <text evidence="3">Binds 1 FMN per subunit.</text>
</comment>
<comment type="catalytic activity">
    <reaction evidence="3 4">
        <text>N-[(R)-4-phosphopantothenoyl]-L-cysteine + H(+) = (R)-4'-phosphopantetheine + CO2</text>
        <dbReference type="Rhea" id="RHEA:16793"/>
        <dbReference type="ChEBI" id="CHEBI:15378"/>
        <dbReference type="ChEBI" id="CHEBI:16526"/>
        <dbReference type="ChEBI" id="CHEBI:59458"/>
        <dbReference type="ChEBI" id="CHEBI:61723"/>
        <dbReference type="EC" id="4.1.1.36"/>
    </reaction>
</comment>
<dbReference type="InterPro" id="IPR003382">
    <property type="entry name" value="Flavoprotein"/>
</dbReference>
<sequence>MTARVPGPADTPDILVIVGGSMAAVKAPTALRRMREGGADTAVIATRAAQQFITPLSLATAGNCEVATDETWFAPQPRAQHLALARARVVVVLGASAELLAEAAGGHAATLAAATLLSVGGKVLWVPAMNERMWLHPAVQANVERLRGWGHLFLGPETGAFGTPGEGSGTGRMSEPEDIAARALELLRGEDTPQDPAVRQDLAGLKVVVSAGPTREYLDPVRFISNPSSGKMGFAVAEEARARGADVVLVTGPVNLKDPAGVQTVRIETALEMQAQIMQAAQGADMVVMTAAIADYRAAAPKTEKEAKTPGDVTIHLTPNPDILAGLGAEQGAHPRRVLVGFAMETHAGVERAALKARRKNADFILLNYPTREGTAFGGDDNQVTLVRADGSHQDWPRVSKREVARRLLDEALQVRGRRSSSEGK</sequence>
<dbReference type="AlphaFoldDB" id="A0A345IHJ8"/>
<feature type="binding site" evidence="3">
    <location>
        <position position="360"/>
    </location>
    <ligand>
        <name>CTP</name>
        <dbReference type="ChEBI" id="CHEBI:37563"/>
    </ligand>
</feature>
<keyword evidence="3 4" id="KW-0288">FMN</keyword>
<proteinExistence type="inferred from homology"/>
<dbReference type="GO" id="GO:0046872">
    <property type="term" value="F:metal ion binding"/>
    <property type="evidence" value="ECO:0007669"/>
    <property type="project" value="UniProtKB-KW"/>
</dbReference>
<comment type="similarity">
    <text evidence="3 4">In the N-terminal section; belongs to the HFCD (homo-oligomeric flavin containing Cys decarboxylase) superfamily.</text>
</comment>
<keyword evidence="3" id="KW-0511">Multifunctional enzyme</keyword>
<dbReference type="Pfam" id="PF04127">
    <property type="entry name" value="DFP"/>
    <property type="match status" value="1"/>
</dbReference>
<name>A0A345IHJ8_9DEIO</name>
<feature type="binding site" evidence="3">
    <location>
        <position position="342"/>
    </location>
    <ligand>
        <name>CTP</name>
        <dbReference type="ChEBI" id="CHEBI:37563"/>
    </ligand>
</feature>
<reference evidence="7 8" key="1">
    <citation type="submission" date="2018-07" db="EMBL/GenBank/DDBJ databases">
        <title>Complete Genome and Methylome Analysis of Deinococcus wulumuqiensis NEB 479.</title>
        <authorList>
            <person name="Fomenkov A."/>
            <person name="Luyten Y."/>
            <person name="Vincze T."/>
            <person name="Anton B.P."/>
            <person name="Clark T."/>
            <person name="Roberts R.J."/>
            <person name="Morgan R.D."/>
        </authorList>
    </citation>
    <scope>NUCLEOTIDE SEQUENCE [LARGE SCALE GENOMIC DNA]</scope>
    <source>
        <strain evidence="7 8">NEB 479</strain>
    </source>
</reference>